<dbReference type="EMBL" id="HBGW01020602">
    <property type="protein sequence ID" value="CAD9532498.1"/>
    <property type="molecule type" value="Transcribed_RNA"/>
</dbReference>
<evidence type="ECO:0000256" key="2">
    <source>
        <dbReference type="ARBA" id="ARBA00022692"/>
    </source>
</evidence>
<protein>
    <recommendedName>
        <fullName evidence="7">Amino acid transporter transmembrane domain-containing protein</fullName>
    </recommendedName>
</protein>
<feature type="region of interest" description="Disordered" evidence="5">
    <location>
        <begin position="1"/>
        <end position="57"/>
    </location>
</feature>
<feature type="transmembrane region" description="Helical" evidence="6">
    <location>
        <begin position="65"/>
        <end position="85"/>
    </location>
</feature>
<dbReference type="GO" id="GO:0016020">
    <property type="term" value="C:membrane"/>
    <property type="evidence" value="ECO:0007669"/>
    <property type="project" value="UniProtKB-SubCell"/>
</dbReference>
<dbReference type="PANTHER" id="PTHR22950:SF461">
    <property type="entry name" value="AMINO ACID TRANSPORTER TRANSMEMBRANE DOMAIN-CONTAINING PROTEIN"/>
    <property type="match status" value="1"/>
</dbReference>
<feature type="domain" description="Amino acid transporter transmembrane" evidence="7">
    <location>
        <begin position="65"/>
        <end position="446"/>
    </location>
</feature>
<feature type="transmembrane region" description="Helical" evidence="6">
    <location>
        <begin position="212"/>
        <end position="232"/>
    </location>
</feature>
<name>A0A7S2IZ49_9DINO</name>
<feature type="transmembrane region" description="Helical" evidence="6">
    <location>
        <begin position="97"/>
        <end position="116"/>
    </location>
</feature>
<keyword evidence="2 6" id="KW-0812">Transmembrane</keyword>
<evidence type="ECO:0000256" key="4">
    <source>
        <dbReference type="ARBA" id="ARBA00023136"/>
    </source>
</evidence>
<keyword evidence="4 6" id="KW-0472">Membrane</keyword>
<keyword evidence="3 6" id="KW-1133">Transmembrane helix</keyword>
<reference evidence="8" key="1">
    <citation type="submission" date="2021-01" db="EMBL/GenBank/DDBJ databases">
        <authorList>
            <person name="Corre E."/>
            <person name="Pelletier E."/>
            <person name="Niang G."/>
            <person name="Scheremetjew M."/>
            <person name="Finn R."/>
            <person name="Kale V."/>
            <person name="Holt S."/>
            <person name="Cochrane G."/>
            <person name="Meng A."/>
            <person name="Brown T."/>
            <person name="Cohen L."/>
        </authorList>
    </citation>
    <scope>NUCLEOTIDE SEQUENCE</scope>
    <source>
        <strain evidence="8">RCC3387</strain>
    </source>
</reference>
<evidence type="ECO:0000256" key="5">
    <source>
        <dbReference type="SAM" id="MobiDB-lite"/>
    </source>
</evidence>
<evidence type="ECO:0000256" key="6">
    <source>
        <dbReference type="SAM" id="Phobius"/>
    </source>
</evidence>
<dbReference type="Pfam" id="PF01490">
    <property type="entry name" value="Aa_trans"/>
    <property type="match status" value="1"/>
</dbReference>
<evidence type="ECO:0000259" key="7">
    <source>
        <dbReference type="Pfam" id="PF01490"/>
    </source>
</evidence>
<feature type="transmembrane region" description="Helical" evidence="6">
    <location>
        <begin position="151"/>
        <end position="173"/>
    </location>
</feature>
<feature type="transmembrane region" description="Helical" evidence="6">
    <location>
        <begin position="466"/>
        <end position="486"/>
    </location>
</feature>
<dbReference type="AlphaFoldDB" id="A0A7S2IZ49"/>
<accession>A0A7S2IZ49</accession>
<evidence type="ECO:0000256" key="3">
    <source>
        <dbReference type="ARBA" id="ARBA00022989"/>
    </source>
</evidence>
<feature type="transmembrane region" description="Helical" evidence="6">
    <location>
        <begin position="292"/>
        <end position="316"/>
    </location>
</feature>
<feature type="transmembrane region" description="Helical" evidence="6">
    <location>
        <begin position="399"/>
        <end position="416"/>
    </location>
</feature>
<feature type="transmembrane region" description="Helical" evidence="6">
    <location>
        <begin position="360"/>
        <end position="379"/>
    </location>
</feature>
<dbReference type="InterPro" id="IPR013057">
    <property type="entry name" value="AA_transpt_TM"/>
</dbReference>
<feature type="compositionally biased region" description="Low complexity" evidence="5">
    <location>
        <begin position="41"/>
        <end position="56"/>
    </location>
</feature>
<dbReference type="GO" id="GO:0015179">
    <property type="term" value="F:L-amino acid transmembrane transporter activity"/>
    <property type="evidence" value="ECO:0007669"/>
    <property type="project" value="TreeGrafter"/>
</dbReference>
<evidence type="ECO:0000256" key="1">
    <source>
        <dbReference type="ARBA" id="ARBA00004141"/>
    </source>
</evidence>
<gene>
    <name evidence="8" type="ORF">BRAN1462_LOCUS13040</name>
</gene>
<sequence length="494" mass="51996">MGLEVAQAAAGASPCDRAGGHAAVDEEVGVGNPREAAQSQDGSSDAPPPSEASSEAGADRAGGLAWWQASFSLVVVVIGAGVMALPQLPTKGGLGGCLLVMLLCGATVTESGLGMWKGVMAGNGASKAGGRACIVSYEDFGRAALGPLGEVLVVIMQLFYFLGVSASFAVLIAESASHLSRSWLTPQQFLLPLAPVFGMIALLPNVSAVARFVPAAVVCVVVLCGIIVGKAAMDSQRWQQWPDVKPGSLHKWWPSTFLDIGSAFATLFGAFGVNGNVPSVLCEMKDPSQFPLAFKTAMAIVFVIYATVMGVGYFAYGQFIQSDIVASLTSFPANEYQAFHVPFDEWTGPRSRVLEDVTSCLLLGKLMVGLPLNLMVVFYSLQTFRYTKNFVPVGSWRNTAMRLFVVVLAVFIARLVTNFGVLFALVCSVCGPPMQCILPLAFSFLVRRGMGGAPSSPLRRALHLGLGGVAAFTLTVGFWQSLHAALQPESSAGR</sequence>
<proteinExistence type="predicted"/>
<dbReference type="PANTHER" id="PTHR22950">
    <property type="entry name" value="AMINO ACID TRANSPORTER"/>
    <property type="match status" value="1"/>
</dbReference>
<comment type="subcellular location">
    <subcellularLocation>
        <location evidence="1">Membrane</location>
        <topology evidence="1">Multi-pass membrane protein</topology>
    </subcellularLocation>
</comment>
<feature type="transmembrane region" description="Helical" evidence="6">
    <location>
        <begin position="252"/>
        <end position="272"/>
    </location>
</feature>
<organism evidence="8">
    <name type="scientific">Zooxanthella nutricula</name>
    <dbReference type="NCBI Taxonomy" id="1333877"/>
    <lineage>
        <taxon>Eukaryota</taxon>
        <taxon>Sar</taxon>
        <taxon>Alveolata</taxon>
        <taxon>Dinophyceae</taxon>
        <taxon>Peridiniales</taxon>
        <taxon>Peridiniales incertae sedis</taxon>
        <taxon>Zooxanthella</taxon>
    </lineage>
</organism>
<evidence type="ECO:0000313" key="8">
    <source>
        <dbReference type="EMBL" id="CAD9532498.1"/>
    </source>
</evidence>